<gene>
    <name evidence="2" type="ORF">FGO68_gene3824</name>
</gene>
<proteinExistence type="predicted"/>
<sequence>MRLVLFTSGGATNFQPGSISTYSPSDASSVDCAACFFLVCFVFFVTVLFWVNCELKPDIDQAIMVAHICIIMASGVSCGYYCAFFLPIIYYQ</sequence>
<dbReference type="AlphaFoldDB" id="A0A8J8NJ44"/>
<comment type="caution">
    <text evidence="2">The sequence shown here is derived from an EMBL/GenBank/DDBJ whole genome shotgun (WGS) entry which is preliminary data.</text>
</comment>
<keyword evidence="1" id="KW-1133">Transmembrane helix</keyword>
<evidence type="ECO:0000256" key="1">
    <source>
        <dbReference type="SAM" id="Phobius"/>
    </source>
</evidence>
<reference evidence="2" key="1">
    <citation type="submission" date="2019-06" db="EMBL/GenBank/DDBJ databases">
        <authorList>
            <person name="Zheng W."/>
        </authorList>
    </citation>
    <scope>NUCLEOTIDE SEQUENCE</scope>
    <source>
        <strain evidence="2">QDHG01</strain>
    </source>
</reference>
<evidence type="ECO:0000313" key="2">
    <source>
        <dbReference type="EMBL" id="TNV75220.1"/>
    </source>
</evidence>
<organism evidence="2 3">
    <name type="scientific">Halteria grandinella</name>
    <dbReference type="NCBI Taxonomy" id="5974"/>
    <lineage>
        <taxon>Eukaryota</taxon>
        <taxon>Sar</taxon>
        <taxon>Alveolata</taxon>
        <taxon>Ciliophora</taxon>
        <taxon>Intramacronucleata</taxon>
        <taxon>Spirotrichea</taxon>
        <taxon>Stichotrichia</taxon>
        <taxon>Sporadotrichida</taxon>
        <taxon>Halteriidae</taxon>
        <taxon>Halteria</taxon>
    </lineage>
</organism>
<keyword evidence="1" id="KW-0812">Transmembrane</keyword>
<keyword evidence="1" id="KW-0472">Membrane</keyword>
<feature type="transmembrane region" description="Helical" evidence="1">
    <location>
        <begin position="28"/>
        <end position="51"/>
    </location>
</feature>
<dbReference type="EMBL" id="RRYP01016093">
    <property type="protein sequence ID" value="TNV75220.1"/>
    <property type="molecule type" value="Genomic_DNA"/>
</dbReference>
<protein>
    <submittedName>
        <fullName evidence="2">Uncharacterized protein</fullName>
    </submittedName>
</protein>
<accession>A0A8J8NJ44</accession>
<name>A0A8J8NJ44_HALGN</name>
<keyword evidence="3" id="KW-1185">Reference proteome</keyword>
<evidence type="ECO:0000313" key="3">
    <source>
        <dbReference type="Proteomes" id="UP000785679"/>
    </source>
</evidence>
<dbReference type="Proteomes" id="UP000785679">
    <property type="component" value="Unassembled WGS sequence"/>
</dbReference>
<feature type="transmembrane region" description="Helical" evidence="1">
    <location>
        <begin position="63"/>
        <end position="90"/>
    </location>
</feature>